<protein>
    <submittedName>
        <fullName evidence="2">Uncharacterized protein</fullName>
    </submittedName>
</protein>
<feature type="region of interest" description="Disordered" evidence="1">
    <location>
        <begin position="1"/>
        <end position="32"/>
    </location>
</feature>
<feature type="compositionally biased region" description="Basic and acidic residues" evidence="1">
    <location>
        <begin position="1"/>
        <end position="19"/>
    </location>
</feature>
<dbReference type="EMBL" id="WXEX01000007">
    <property type="protein sequence ID" value="MZP43321.1"/>
    <property type="molecule type" value="Genomic_DNA"/>
</dbReference>
<keyword evidence="3" id="KW-1185">Reference proteome</keyword>
<dbReference type="RefSeq" id="WP_207708925.1">
    <property type="nucleotide sequence ID" value="NZ_WXEX01000007.1"/>
</dbReference>
<evidence type="ECO:0000256" key="1">
    <source>
        <dbReference type="SAM" id="MobiDB-lite"/>
    </source>
</evidence>
<accession>A0A845LCN2</accession>
<proteinExistence type="predicted"/>
<reference evidence="2 3" key="1">
    <citation type="submission" date="2020-01" db="EMBL/GenBank/DDBJ databases">
        <title>Whole genome sequence of Heliobacterium gestii DSM 11169.</title>
        <authorList>
            <person name="Kyndt J.A."/>
            <person name="Meyer T.E."/>
        </authorList>
    </citation>
    <scope>NUCLEOTIDE SEQUENCE [LARGE SCALE GENOMIC DNA]</scope>
    <source>
        <strain evidence="2 3">DSM 11169</strain>
    </source>
</reference>
<evidence type="ECO:0000313" key="3">
    <source>
        <dbReference type="Proteomes" id="UP000471031"/>
    </source>
</evidence>
<organism evidence="2 3">
    <name type="scientific">Heliomicrobium gestii</name>
    <name type="common">Heliobacterium gestii</name>
    <dbReference type="NCBI Taxonomy" id="2699"/>
    <lineage>
        <taxon>Bacteria</taxon>
        <taxon>Bacillati</taxon>
        <taxon>Bacillota</taxon>
        <taxon>Clostridia</taxon>
        <taxon>Eubacteriales</taxon>
        <taxon>Heliobacteriaceae</taxon>
        <taxon>Heliomicrobium</taxon>
    </lineage>
</organism>
<dbReference type="Proteomes" id="UP000471031">
    <property type="component" value="Unassembled WGS sequence"/>
</dbReference>
<dbReference type="AlphaFoldDB" id="A0A845LCN2"/>
<gene>
    <name evidence="2" type="ORF">GTO89_09745</name>
</gene>
<comment type="caution">
    <text evidence="2">The sequence shown here is derived from an EMBL/GenBank/DDBJ whole genome shotgun (WGS) entry which is preliminary data.</text>
</comment>
<name>A0A845LCN2_HELGE</name>
<sequence length="61" mass="6773">MRLGNEMDKSSETMKKADQAIEQAKAQLDASTKKEKEFTEQLKALAEKNNLTVPAFTSIGK</sequence>
<evidence type="ECO:0000313" key="2">
    <source>
        <dbReference type="EMBL" id="MZP43321.1"/>
    </source>
</evidence>